<evidence type="ECO:0000313" key="2">
    <source>
        <dbReference type="EMBL" id="MDQ0324047.1"/>
    </source>
</evidence>
<evidence type="ECO:0000313" key="1">
    <source>
        <dbReference type="EMBL" id="MDQ0323666.1"/>
    </source>
</evidence>
<keyword evidence="4" id="KW-1185">Reference proteome</keyword>
<protein>
    <submittedName>
        <fullName evidence="3">Uncharacterized protein</fullName>
    </submittedName>
</protein>
<evidence type="ECO:0000313" key="4">
    <source>
        <dbReference type="Proteomes" id="UP001230207"/>
    </source>
</evidence>
<dbReference type="EMBL" id="JAUSVF010000007">
    <property type="protein sequence ID" value="MDQ0324083.1"/>
    <property type="molecule type" value="Genomic_DNA"/>
</dbReference>
<proteinExistence type="predicted"/>
<dbReference type="Proteomes" id="UP001230207">
    <property type="component" value="Unassembled WGS sequence"/>
</dbReference>
<sequence>MSTDRRRALMQHLITTEAAAGHAIDRDADFMALVELWIEGDVDMVEVRRRYRIICKERLKQKRISVASGKGQTQPVPFTSEDELLAEIARITTPDHTV</sequence>
<accession>A0ABU0C1M0</accession>
<name>A0ABU0C1M0_9HYPH</name>
<dbReference type="EMBL" id="JAUSVF010000007">
    <property type="protein sequence ID" value="MDQ0324047.1"/>
    <property type="molecule type" value="Genomic_DNA"/>
</dbReference>
<dbReference type="RefSeq" id="WP_307236367.1">
    <property type="nucleotide sequence ID" value="NZ_JAUSVF010000004.1"/>
</dbReference>
<reference evidence="3 4" key="1">
    <citation type="submission" date="2023-07" db="EMBL/GenBank/DDBJ databases">
        <title>Genomic Encyclopedia of Type Strains, Phase IV (KMG-IV): sequencing the most valuable type-strain genomes for metagenomic binning, comparative biology and taxonomic classification.</title>
        <authorList>
            <person name="Goeker M."/>
        </authorList>
    </citation>
    <scope>NUCLEOTIDE SEQUENCE [LARGE SCALE GENOMIC DNA]</scope>
    <source>
        <strain evidence="3 4">DSM 1112</strain>
    </source>
</reference>
<dbReference type="EMBL" id="JAUSVF010000004">
    <property type="protein sequence ID" value="MDQ0323666.1"/>
    <property type="molecule type" value="Genomic_DNA"/>
</dbReference>
<evidence type="ECO:0000313" key="3">
    <source>
        <dbReference type="EMBL" id="MDQ0324083.1"/>
    </source>
</evidence>
<gene>
    <name evidence="1" type="ORF">QO002_005873</name>
    <name evidence="2" type="ORF">QO002_006254</name>
    <name evidence="3" type="ORF">QO002_006290</name>
</gene>
<organism evidence="3 4">
    <name type="scientific">Pararhizobium capsulatum DSM 1112</name>
    <dbReference type="NCBI Taxonomy" id="1121113"/>
    <lineage>
        <taxon>Bacteria</taxon>
        <taxon>Pseudomonadati</taxon>
        <taxon>Pseudomonadota</taxon>
        <taxon>Alphaproteobacteria</taxon>
        <taxon>Hyphomicrobiales</taxon>
        <taxon>Rhizobiaceae</taxon>
        <taxon>Rhizobium/Agrobacterium group</taxon>
        <taxon>Pararhizobium</taxon>
    </lineage>
</organism>
<comment type="caution">
    <text evidence="3">The sequence shown here is derived from an EMBL/GenBank/DDBJ whole genome shotgun (WGS) entry which is preliminary data.</text>
</comment>